<name>A0A176QGH0_9MICO</name>
<dbReference type="RefSeq" id="WP_068271141.1">
    <property type="nucleotide sequence ID" value="NZ_LQZG01000001.1"/>
</dbReference>
<evidence type="ECO:0000313" key="1">
    <source>
        <dbReference type="EMBL" id="OAB88738.1"/>
    </source>
</evidence>
<gene>
    <name evidence="1" type="ORF">AWH69_02835</name>
</gene>
<keyword evidence="2" id="KW-1185">Reference proteome</keyword>
<dbReference type="EMBL" id="LQZG01000001">
    <property type="protein sequence ID" value="OAB88738.1"/>
    <property type="molecule type" value="Genomic_DNA"/>
</dbReference>
<protein>
    <submittedName>
        <fullName evidence="1">Uncharacterized protein</fullName>
    </submittedName>
</protein>
<comment type="caution">
    <text evidence="1">The sequence shown here is derived from an EMBL/GenBank/DDBJ whole genome shotgun (WGS) entry which is preliminary data.</text>
</comment>
<reference evidence="1 2" key="1">
    <citation type="submission" date="2016-01" db="EMBL/GenBank/DDBJ databases">
        <title>Janibacter melonis strain CD11_4 genome sequencing and assembly.</title>
        <authorList>
            <person name="Nair G.R."/>
            <person name="Kaur G."/>
            <person name="Chander A.M."/>
            <person name="Mayilraj S."/>
        </authorList>
    </citation>
    <scope>NUCLEOTIDE SEQUENCE [LARGE SCALE GENOMIC DNA]</scope>
    <source>
        <strain evidence="1 2">CD11-4</strain>
    </source>
</reference>
<evidence type="ECO:0000313" key="2">
    <source>
        <dbReference type="Proteomes" id="UP000076976"/>
    </source>
</evidence>
<dbReference type="AlphaFoldDB" id="A0A176QGH0"/>
<sequence>MWRTTRDRTRLSFGITIPRQAWALPDDPEHRYGWTAVAMGTQWGTQKTAYATYRVWPRVASPYWADSDAAWDEVVDAGLPTPAQVEQMREAGTGYMGWRVGVSDGGKWVIDIAGD</sequence>
<proteinExistence type="predicted"/>
<dbReference type="Proteomes" id="UP000076976">
    <property type="component" value="Unassembled WGS sequence"/>
</dbReference>
<organism evidence="1 2">
    <name type="scientific">Janibacter melonis</name>
    <dbReference type="NCBI Taxonomy" id="262209"/>
    <lineage>
        <taxon>Bacteria</taxon>
        <taxon>Bacillati</taxon>
        <taxon>Actinomycetota</taxon>
        <taxon>Actinomycetes</taxon>
        <taxon>Micrococcales</taxon>
        <taxon>Intrasporangiaceae</taxon>
        <taxon>Janibacter</taxon>
    </lineage>
</organism>
<accession>A0A176QGH0</accession>